<name>A0A165A4M9_XYLHT</name>
<dbReference type="OMA" id="LYPFCVK"/>
<dbReference type="Pfam" id="PF10469">
    <property type="entry name" value="AKAP7_NLS"/>
    <property type="match status" value="1"/>
</dbReference>
<organism evidence="3 4">
    <name type="scientific">Xylona heveae (strain CBS 132557 / TC161)</name>
    <dbReference type="NCBI Taxonomy" id="1328760"/>
    <lineage>
        <taxon>Eukaryota</taxon>
        <taxon>Fungi</taxon>
        <taxon>Dikarya</taxon>
        <taxon>Ascomycota</taxon>
        <taxon>Pezizomycotina</taxon>
        <taxon>Xylonomycetes</taxon>
        <taxon>Xylonales</taxon>
        <taxon>Xylonaceae</taxon>
        <taxon>Xylona</taxon>
    </lineage>
</organism>
<evidence type="ECO:0000259" key="2">
    <source>
        <dbReference type="Pfam" id="PF10469"/>
    </source>
</evidence>
<dbReference type="InParanoid" id="A0A165A4M9"/>
<dbReference type="InterPro" id="IPR009210">
    <property type="entry name" value="ASCC1"/>
</dbReference>
<dbReference type="OrthoDB" id="277832at2759"/>
<dbReference type="PANTHER" id="PTHR13360">
    <property type="entry name" value="ACTIVATING SIGNAL COINTEGRATOR 1 COMPLEX SUBUNIT 1"/>
    <property type="match status" value="1"/>
</dbReference>
<dbReference type="GO" id="GO:0006355">
    <property type="term" value="P:regulation of DNA-templated transcription"/>
    <property type="evidence" value="ECO:0007669"/>
    <property type="project" value="TreeGrafter"/>
</dbReference>
<feature type="domain" description="A-kinase anchor protein 7-like phosphoesterase" evidence="2">
    <location>
        <begin position="8"/>
        <end position="272"/>
    </location>
</feature>
<reference evidence="3 4" key="1">
    <citation type="journal article" date="2016" name="Fungal Biol.">
        <title>The genome of Xylona heveae provides a window into fungal endophytism.</title>
        <authorList>
            <person name="Gazis R."/>
            <person name="Kuo A."/>
            <person name="Riley R."/>
            <person name="LaButti K."/>
            <person name="Lipzen A."/>
            <person name="Lin J."/>
            <person name="Amirebrahimi M."/>
            <person name="Hesse C.N."/>
            <person name="Spatafora J.W."/>
            <person name="Henrissat B."/>
            <person name="Hainaut M."/>
            <person name="Grigoriev I.V."/>
            <person name="Hibbett D.S."/>
        </authorList>
    </citation>
    <scope>NUCLEOTIDE SEQUENCE [LARGE SCALE GENOMIC DNA]</scope>
    <source>
        <strain evidence="3 4">TC161</strain>
    </source>
</reference>
<dbReference type="RefSeq" id="XP_018185499.1">
    <property type="nucleotide sequence ID" value="XM_018335444.1"/>
</dbReference>
<accession>A0A165A4M9</accession>
<evidence type="ECO:0000313" key="3">
    <source>
        <dbReference type="EMBL" id="KZF19944.1"/>
    </source>
</evidence>
<sequence length="293" mass="32179">MPPKPPLTHFLCLPLVTNASRSQLQASVEAFAAESQGTHPESVSIPQRAFRPLETLHLTLGVMSLLEPGQVESAIKLLHGLDMPKMLRDASSDTMEKEEPIEIAQPITGEEQSDNGAETKPAGTVEVKSTSEGHPQSSQSGDSHMSGLNCPLNISLRSLVSMHDPKKTSILYAQPVDASDRLLPFCRQLKEKFVEAGFLVPDTRPLLLHATMLNTVYVPAVRQKTTGDRGHGKRKAKLTVDATKLLEKYKDFSWADDFKLEEVAICEMGAKRIVNEQGDVIGEKYEQIASKNL</sequence>
<evidence type="ECO:0000313" key="4">
    <source>
        <dbReference type="Proteomes" id="UP000076632"/>
    </source>
</evidence>
<protein>
    <recommendedName>
        <fullName evidence="2">A-kinase anchor protein 7-like phosphoesterase domain-containing protein</fullName>
    </recommendedName>
</protein>
<dbReference type="STRING" id="1328760.A0A165A4M9"/>
<proteinExistence type="predicted"/>
<dbReference type="GO" id="GO:0005634">
    <property type="term" value="C:nucleus"/>
    <property type="evidence" value="ECO:0007669"/>
    <property type="project" value="TreeGrafter"/>
</dbReference>
<feature type="region of interest" description="Disordered" evidence="1">
    <location>
        <begin position="104"/>
        <end position="147"/>
    </location>
</feature>
<dbReference type="GeneID" id="28900581"/>
<gene>
    <name evidence="3" type="ORF">L228DRAFT_270711</name>
</gene>
<feature type="compositionally biased region" description="Polar residues" evidence="1">
    <location>
        <begin position="127"/>
        <end position="143"/>
    </location>
</feature>
<evidence type="ECO:0000256" key="1">
    <source>
        <dbReference type="SAM" id="MobiDB-lite"/>
    </source>
</evidence>
<dbReference type="Gene3D" id="3.90.1140.10">
    <property type="entry name" value="Cyclic phosphodiesterase"/>
    <property type="match status" value="1"/>
</dbReference>
<dbReference type="InterPro" id="IPR019510">
    <property type="entry name" value="AKAP7-like_phosphoesterase"/>
</dbReference>
<dbReference type="PANTHER" id="PTHR13360:SF1">
    <property type="entry name" value="ACTIVATING SIGNAL COINTEGRATOR 1 COMPLEX SUBUNIT 1"/>
    <property type="match status" value="1"/>
</dbReference>
<keyword evidence="4" id="KW-1185">Reference proteome</keyword>
<dbReference type="EMBL" id="KV407464">
    <property type="protein sequence ID" value="KZF19944.1"/>
    <property type="molecule type" value="Genomic_DNA"/>
</dbReference>
<dbReference type="AlphaFoldDB" id="A0A165A4M9"/>
<dbReference type="GO" id="GO:0006307">
    <property type="term" value="P:DNA alkylation repair"/>
    <property type="evidence" value="ECO:0007669"/>
    <property type="project" value="InterPro"/>
</dbReference>
<dbReference type="Proteomes" id="UP000076632">
    <property type="component" value="Unassembled WGS sequence"/>
</dbReference>